<dbReference type="AntiFam" id="ANF00187">
    <property type="entry name" value="Shadow ORF (opposite parA)"/>
</dbReference>
<feature type="region of interest" description="Disordered" evidence="1">
    <location>
        <begin position="91"/>
        <end position="110"/>
    </location>
</feature>
<dbReference type="AlphaFoldDB" id="A0A6J7QVH8"/>
<name>A0A6J7QVH8_9ZZZZ</name>
<evidence type="ECO:0000256" key="1">
    <source>
        <dbReference type="SAM" id="MobiDB-lite"/>
    </source>
</evidence>
<accession>A0A6J7QVH8</accession>
<sequence>MIPGQQPRRRRQQPDAVAPICGDERLRGGESAQHFGEGVLHLAGVDTEYPAAGALGVEVDHEYPLPSGGGGGGETKGDGGLADTTLLVENSDNASHEPMLARAQSGAAHF</sequence>
<organism evidence="2">
    <name type="scientific">freshwater metagenome</name>
    <dbReference type="NCBI Taxonomy" id="449393"/>
    <lineage>
        <taxon>unclassified sequences</taxon>
        <taxon>metagenomes</taxon>
        <taxon>ecological metagenomes</taxon>
    </lineage>
</organism>
<feature type="region of interest" description="Disordered" evidence="1">
    <location>
        <begin position="60"/>
        <end position="84"/>
    </location>
</feature>
<feature type="compositionally biased region" description="Gly residues" evidence="1">
    <location>
        <begin position="67"/>
        <end position="80"/>
    </location>
</feature>
<gene>
    <name evidence="2" type="ORF">UFOPK3931_03400</name>
</gene>
<dbReference type="EMBL" id="CAFBOL010000178">
    <property type="protein sequence ID" value="CAB5021730.1"/>
    <property type="molecule type" value="Genomic_DNA"/>
</dbReference>
<proteinExistence type="predicted"/>
<feature type="region of interest" description="Disordered" evidence="1">
    <location>
        <begin position="1"/>
        <end position="22"/>
    </location>
</feature>
<protein>
    <submittedName>
        <fullName evidence="2">Unannotated protein</fullName>
    </submittedName>
</protein>
<evidence type="ECO:0000313" key="2">
    <source>
        <dbReference type="EMBL" id="CAB5021730.1"/>
    </source>
</evidence>
<reference evidence="2" key="1">
    <citation type="submission" date="2020-05" db="EMBL/GenBank/DDBJ databases">
        <authorList>
            <person name="Chiriac C."/>
            <person name="Salcher M."/>
            <person name="Ghai R."/>
            <person name="Kavagutti S V."/>
        </authorList>
    </citation>
    <scope>NUCLEOTIDE SEQUENCE</scope>
</reference>